<keyword evidence="7" id="KW-1185">Reference proteome</keyword>
<dbReference type="GO" id="GO:0004360">
    <property type="term" value="F:glutamine-fructose-6-phosphate transaminase (isomerizing) activity"/>
    <property type="evidence" value="ECO:0007669"/>
    <property type="project" value="UniProtKB-EC"/>
</dbReference>
<evidence type="ECO:0000256" key="4">
    <source>
        <dbReference type="ARBA" id="ARBA00022737"/>
    </source>
</evidence>
<dbReference type="GO" id="GO:0006487">
    <property type="term" value="P:protein N-linked glycosylation"/>
    <property type="evidence" value="ECO:0007669"/>
    <property type="project" value="TreeGrafter"/>
</dbReference>
<dbReference type="Proteomes" id="UP000465241">
    <property type="component" value="Unassembled WGS sequence"/>
</dbReference>
<dbReference type="InterPro" id="IPR046348">
    <property type="entry name" value="SIS_dom_sf"/>
</dbReference>
<gene>
    <name evidence="6" type="ORF">MMUR_08580</name>
</gene>
<sequence>MRQPSVLAELLASPFRDAIGAALEPVRRRIGSVLFTGMGGSDFASYPAFLRLAAAGYPAWHIETSELLGYAHGLVRPDQLLVVTSQSGSSAEALALLDELGPDRPHVMAIVNDTSSPLAQRADSVIDILAGPIDVEATGTASYGNSIVVLHAIADALLQQHEAAKFEAVPDVISGYLDRSREIVDEIAATRFQDKHLLVVGRGQSRATAREGALIIKEAAKHPAEGLGGGEFRHGPLDITDAALRVIVLAGDPVTVDLNRRVADDVLNFGGNVAWIGPEQGPGNPIPAPELHGVCRPFAEYLPLQLISIAIAEAKGIVPGSFRHIRQITAVL</sequence>
<evidence type="ECO:0000256" key="3">
    <source>
        <dbReference type="ARBA" id="ARBA00016090"/>
    </source>
</evidence>
<evidence type="ECO:0000313" key="6">
    <source>
        <dbReference type="EMBL" id="GFG56722.1"/>
    </source>
</evidence>
<keyword evidence="6" id="KW-0032">Aminotransferase</keyword>
<dbReference type="EMBL" id="BLKT01000003">
    <property type="protein sequence ID" value="GFG56722.1"/>
    <property type="molecule type" value="Genomic_DNA"/>
</dbReference>
<keyword evidence="6" id="KW-0808">Transferase</keyword>
<accession>A0A7I9WG65</accession>
<dbReference type="Gene3D" id="3.40.50.10490">
    <property type="entry name" value="Glucose-6-phosphate isomerase like protein, domain 1"/>
    <property type="match status" value="2"/>
</dbReference>
<proteinExistence type="predicted"/>
<dbReference type="Pfam" id="PF01380">
    <property type="entry name" value="SIS"/>
    <property type="match status" value="2"/>
</dbReference>
<organism evidence="6 7">
    <name type="scientific">Mycolicibacterium murale</name>
    <dbReference type="NCBI Taxonomy" id="182220"/>
    <lineage>
        <taxon>Bacteria</taxon>
        <taxon>Bacillati</taxon>
        <taxon>Actinomycetota</taxon>
        <taxon>Actinomycetes</taxon>
        <taxon>Mycobacteriales</taxon>
        <taxon>Mycobacteriaceae</taxon>
        <taxon>Mycolicibacterium</taxon>
    </lineage>
</organism>
<feature type="domain" description="SIS" evidence="5">
    <location>
        <begin position="183"/>
        <end position="322"/>
    </location>
</feature>
<evidence type="ECO:0000313" key="7">
    <source>
        <dbReference type="Proteomes" id="UP000465241"/>
    </source>
</evidence>
<dbReference type="PANTHER" id="PTHR10937:SF0">
    <property type="entry name" value="GLUTAMINE--FRUCTOSE-6-PHOSPHATE TRANSAMINASE (ISOMERIZING)"/>
    <property type="match status" value="1"/>
</dbReference>
<evidence type="ECO:0000256" key="2">
    <source>
        <dbReference type="ARBA" id="ARBA00012916"/>
    </source>
</evidence>
<dbReference type="GO" id="GO:0005829">
    <property type="term" value="C:cytosol"/>
    <property type="evidence" value="ECO:0007669"/>
    <property type="project" value="TreeGrafter"/>
</dbReference>
<dbReference type="InterPro" id="IPR035490">
    <property type="entry name" value="GlmS/FrlB_SIS"/>
</dbReference>
<comment type="caution">
    <text evidence="6">The sequence shown here is derived from an EMBL/GenBank/DDBJ whole genome shotgun (WGS) entry which is preliminary data.</text>
</comment>
<evidence type="ECO:0000259" key="5">
    <source>
        <dbReference type="PROSITE" id="PS51464"/>
    </source>
</evidence>
<comment type="catalytic activity">
    <reaction evidence="1">
        <text>D-fructose 6-phosphate + L-glutamine = D-glucosamine 6-phosphate + L-glutamate</text>
        <dbReference type="Rhea" id="RHEA:13237"/>
        <dbReference type="ChEBI" id="CHEBI:29985"/>
        <dbReference type="ChEBI" id="CHEBI:58359"/>
        <dbReference type="ChEBI" id="CHEBI:58725"/>
        <dbReference type="ChEBI" id="CHEBI:61527"/>
        <dbReference type="EC" id="2.6.1.16"/>
    </reaction>
</comment>
<dbReference type="GO" id="GO:0006002">
    <property type="term" value="P:fructose 6-phosphate metabolic process"/>
    <property type="evidence" value="ECO:0007669"/>
    <property type="project" value="TreeGrafter"/>
</dbReference>
<reference evidence="6 7" key="1">
    <citation type="journal article" date="2019" name="Emerg. Microbes Infect.">
        <title>Comprehensive subspecies identification of 175 nontuberculous mycobacteria species based on 7547 genomic profiles.</title>
        <authorList>
            <person name="Matsumoto Y."/>
            <person name="Kinjo T."/>
            <person name="Motooka D."/>
            <person name="Nabeya D."/>
            <person name="Jung N."/>
            <person name="Uechi K."/>
            <person name="Horii T."/>
            <person name="Iida T."/>
            <person name="Fujita J."/>
            <person name="Nakamura S."/>
        </authorList>
    </citation>
    <scope>NUCLEOTIDE SEQUENCE [LARGE SCALE GENOMIC DNA]</scope>
    <source>
        <strain evidence="6 7">JCM 13392</strain>
    </source>
</reference>
<dbReference type="CDD" id="cd05008">
    <property type="entry name" value="SIS_GlmS_GlmD_1"/>
    <property type="match status" value="1"/>
</dbReference>
<dbReference type="CDD" id="cd05009">
    <property type="entry name" value="SIS_GlmS_GlmD_2"/>
    <property type="match status" value="1"/>
</dbReference>
<feature type="domain" description="SIS" evidence="5">
    <location>
        <begin position="22"/>
        <end position="163"/>
    </location>
</feature>
<dbReference type="PANTHER" id="PTHR10937">
    <property type="entry name" value="GLUCOSAMINE--FRUCTOSE-6-PHOSPHATE AMINOTRANSFERASE, ISOMERIZING"/>
    <property type="match status" value="1"/>
</dbReference>
<dbReference type="PROSITE" id="PS51464">
    <property type="entry name" value="SIS"/>
    <property type="match status" value="2"/>
</dbReference>
<dbReference type="InterPro" id="IPR035466">
    <property type="entry name" value="GlmS/AgaS_SIS"/>
</dbReference>
<dbReference type="GO" id="GO:0006047">
    <property type="term" value="P:UDP-N-acetylglucosamine metabolic process"/>
    <property type="evidence" value="ECO:0007669"/>
    <property type="project" value="TreeGrafter"/>
</dbReference>
<dbReference type="SUPFAM" id="SSF53697">
    <property type="entry name" value="SIS domain"/>
    <property type="match status" value="1"/>
</dbReference>
<dbReference type="EC" id="2.6.1.16" evidence="2"/>
<keyword evidence="4" id="KW-0677">Repeat</keyword>
<evidence type="ECO:0000256" key="1">
    <source>
        <dbReference type="ARBA" id="ARBA00001031"/>
    </source>
</evidence>
<dbReference type="GO" id="GO:0097367">
    <property type="term" value="F:carbohydrate derivative binding"/>
    <property type="evidence" value="ECO:0007669"/>
    <property type="project" value="InterPro"/>
</dbReference>
<name>A0A7I9WG65_9MYCO</name>
<protein>
    <recommendedName>
        <fullName evidence="3">Glutamine--fructose-6-phosphate aminotransferase [isomerizing]</fullName>
        <ecNumber evidence="2">2.6.1.16</ecNumber>
    </recommendedName>
</protein>
<dbReference type="InterPro" id="IPR001347">
    <property type="entry name" value="SIS_dom"/>
</dbReference>
<dbReference type="AlphaFoldDB" id="A0A7I9WG65"/>